<proteinExistence type="inferred from homology"/>
<keyword evidence="5 8" id="KW-1133">Transmembrane helix</keyword>
<dbReference type="InterPro" id="IPR035973">
    <property type="entry name" value="Cyt_c_oxidase_su3-like_sf"/>
</dbReference>
<dbReference type="Pfam" id="PF00510">
    <property type="entry name" value="COX3"/>
    <property type="match status" value="1"/>
</dbReference>
<evidence type="ECO:0000313" key="10">
    <source>
        <dbReference type="EMBL" id="MBW4660222.1"/>
    </source>
</evidence>
<reference evidence="10" key="2">
    <citation type="journal article" date="2022" name="Microbiol. Resour. Announc.">
        <title>Metagenome Sequencing to Explore Phylogenomics of Terrestrial Cyanobacteria.</title>
        <authorList>
            <person name="Ward R.D."/>
            <person name="Stajich J.E."/>
            <person name="Johansen J.R."/>
            <person name="Huntemann M."/>
            <person name="Clum A."/>
            <person name="Foster B."/>
            <person name="Foster B."/>
            <person name="Roux S."/>
            <person name="Palaniappan K."/>
            <person name="Varghese N."/>
            <person name="Mukherjee S."/>
            <person name="Reddy T.B.K."/>
            <person name="Daum C."/>
            <person name="Copeland A."/>
            <person name="Chen I.A."/>
            <person name="Ivanova N.N."/>
            <person name="Kyrpides N.C."/>
            <person name="Shapiro N."/>
            <person name="Eloe-Fadrosh E.A."/>
            <person name="Pietrasiak N."/>
        </authorList>
    </citation>
    <scope>NUCLEOTIDE SEQUENCE</scope>
    <source>
        <strain evidence="10">UHER 2000/2452</strain>
    </source>
</reference>
<dbReference type="PANTHER" id="PTHR11403">
    <property type="entry name" value="CYTOCHROME C OXIDASE SUBUNIT III"/>
    <property type="match status" value="1"/>
</dbReference>
<accession>A0A951QBH5</accession>
<dbReference type="GO" id="GO:0019646">
    <property type="term" value="P:aerobic electron transport chain"/>
    <property type="evidence" value="ECO:0007669"/>
    <property type="project" value="InterPro"/>
</dbReference>
<dbReference type="PROSITE" id="PS50253">
    <property type="entry name" value="COX3"/>
    <property type="match status" value="1"/>
</dbReference>
<evidence type="ECO:0000256" key="4">
    <source>
        <dbReference type="ARBA" id="ARBA00022692"/>
    </source>
</evidence>
<feature type="transmembrane region" description="Helical" evidence="8">
    <location>
        <begin position="179"/>
        <end position="198"/>
    </location>
</feature>
<feature type="transmembrane region" description="Helical" evidence="8">
    <location>
        <begin position="134"/>
        <end position="158"/>
    </location>
</feature>
<dbReference type="Gene3D" id="1.20.120.80">
    <property type="entry name" value="Cytochrome c oxidase, subunit III, four-helix bundle"/>
    <property type="match status" value="1"/>
</dbReference>
<dbReference type="InterPro" id="IPR013833">
    <property type="entry name" value="Cyt_c_oxidase_su3_a-hlx"/>
</dbReference>
<gene>
    <name evidence="10" type="ORF">KME15_16220</name>
</gene>
<comment type="subcellular location">
    <subcellularLocation>
        <location evidence="1 7">Cell membrane</location>
        <topology evidence="1 7">Multi-pass membrane protein</topology>
    </subcellularLocation>
</comment>
<name>A0A951QBH5_9CYAN</name>
<comment type="caution">
    <text evidence="10">The sequence shown here is derived from an EMBL/GenBank/DDBJ whole genome shotgun (WGS) entry which is preliminary data.</text>
</comment>
<comment type="similarity">
    <text evidence="2 7">Belongs to the cytochrome c oxidase subunit 3 family.</text>
</comment>
<evidence type="ECO:0000256" key="3">
    <source>
        <dbReference type="ARBA" id="ARBA00022475"/>
    </source>
</evidence>
<dbReference type="InterPro" id="IPR000298">
    <property type="entry name" value="Cyt_c_oxidase-like_su3"/>
</dbReference>
<keyword evidence="6 8" id="KW-0472">Membrane</keyword>
<feature type="transmembrane region" description="Helical" evidence="8">
    <location>
        <begin position="98"/>
        <end position="114"/>
    </location>
</feature>
<evidence type="ECO:0000313" key="11">
    <source>
        <dbReference type="Proteomes" id="UP000757435"/>
    </source>
</evidence>
<dbReference type="CDD" id="cd00386">
    <property type="entry name" value="Heme_Cu_Oxidase_III_like"/>
    <property type="match status" value="1"/>
</dbReference>
<dbReference type="PANTHER" id="PTHR11403:SF2">
    <property type="entry name" value="CYTOCHROME BO(3) UBIQUINOL OXIDASE SUBUNIT 3"/>
    <property type="match status" value="1"/>
</dbReference>
<evidence type="ECO:0000259" key="9">
    <source>
        <dbReference type="PROSITE" id="PS50253"/>
    </source>
</evidence>
<sequence>MESSISSELQHSATEHVHDEEGNSMFGFIVFLLSESIIFLSFFAGYIALKLTATDWLPPGVSGLEVREPAINTIVLVSSSFVIYFAEKALDRQNLWGFRILLLATAAMGSYFLWGQATEWRGLSFGVTTGTYGGLFYLLTGFHGLHVLTGVLLQGIMLARSFIPGNYEGGHFGINATSLFWHFVDVIWIVLFLLIYIWQ</sequence>
<organism evidence="10 11">
    <name type="scientific">Drouetiella hepatica Uher 2000/2452</name>
    <dbReference type="NCBI Taxonomy" id="904376"/>
    <lineage>
        <taxon>Bacteria</taxon>
        <taxon>Bacillati</taxon>
        <taxon>Cyanobacteriota</taxon>
        <taxon>Cyanophyceae</taxon>
        <taxon>Oculatellales</taxon>
        <taxon>Oculatellaceae</taxon>
        <taxon>Drouetiella</taxon>
    </lineage>
</organism>
<dbReference type="SUPFAM" id="SSF81452">
    <property type="entry name" value="Cytochrome c oxidase subunit III-like"/>
    <property type="match status" value="1"/>
</dbReference>
<dbReference type="InterPro" id="IPR024791">
    <property type="entry name" value="Cyt_c/ubiquinol_Oxase_su3"/>
</dbReference>
<feature type="transmembrane region" description="Helical" evidence="8">
    <location>
        <begin position="26"/>
        <end position="49"/>
    </location>
</feature>
<keyword evidence="3" id="KW-1003">Cell membrane</keyword>
<reference evidence="10" key="1">
    <citation type="submission" date="2021-05" db="EMBL/GenBank/DDBJ databases">
        <authorList>
            <person name="Pietrasiak N."/>
            <person name="Ward R."/>
            <person name="Stajich J.E."/>
            <person name="Kurbessoian T."/>
        </authorList>
    </citation>
    <scope>NUCLEOTIDE SEQUENCE</scope>
    <source>
        <strain evidence="10">UHER 2000/2452</strain>
    </source>
</reference>
<dbReference type="EMBL" id="JAHHHD010000018">
    <property type="protein sequence ID" value="MBW4660222.1"/>
    <property type="molecule type" value="Genomic_DNA"/>
</dbReference>
<keyword evidence="4 7" id="KW-0812">Transmembrane</keyword>
<dbReference type="AlphaFoldDB" id="A0A951QBH5"/>
<evidence type="ECO:0000256" key="7">
    <source>
        <dbReference type="RuleBase" id="RU003376"/>
    </source>
</evidence>
<evidence type="ECO:0000256" key="8">
    <source>
        <dbReference type="SAM" id="Phobius"/>
    </source>
</evidence>
<feature type="domain" description="Heme-copper oxidase subunit III family profile" evidence="9">
    <location>
        <begin position="1"/>
        <end position="199"/>
    </location>
</feature>
<protein>
    <submittedName>
        <fullName evidence="10">Heme-copper oxidase subunit III</fullName>
    </submittedName>
</protein>
<dbReference type="GO" id="GO:0004129">
    <property type="term" value="F:cytochrome-c oxidase activity"/>
    <property type="evidence" value="ECO:0007669"/>
    <property type="project" value="InterPro"/>
</dbReference>
<evidence type="ECO:0000256" key="5">
    <source>
        <dbReference type="ARBA" id="ARBA00022989"/>
    </source>
</evidence>
<evidence type="ECO:0000256" key="2">
    <source>
        <dbReference type="ARBA" id="ARBA00010581"/>
    </source>
</evidence>
<evidence type="ECO:0000256" key="1">
    <source>
        <dbReference type="ARBA" id="ARBA00004651"/>
    </source>
</evidence>
<dbReference type="Proteomes" id="UP000757435">
    <property type="component" value="Unassembled WGS sequence"/>
</dbReference>
<evidence type="ECO:0000256" key="6">
    <source>
        <dbReference type="ARBA" id="ARBA00023136"/>
    </source>
</evidence>
<feature type="transmembrane region" description="Helical" evidence="8">
    <location>
        <begin position="69"/>
        <end position="86"/>
    </location>
</feature>
<dbReference type="GO" id="GO:0005886">
    <property type="term" value="C:plasma membrane"/>
    <property type="evidence" value="ECO:0007669"/>
    <property type="project" value="UniProtKB-SubCell"/>
</dbReference>